<gene>
    <name evidence="1" type="ORF">SPF06_02585</name>
</gene>
<proteinExistence type="predicted"/>
<accession>A0ABU5T259</accession>
<sequence length="258" mass="26988">MTQSQITWTERDVRAAASVLDAATDEGHVLPTLTDEEVLALDGPSREQLVELPWVASQEVGKDMAAAVALRGLLAKGIAYPVHAEGSLDPVGLEASVDITGALVLRRTAARLVRFERQVSTGSAWLYAYVHDGGILTEAVDESGLHEFRAVTPGGIGGLVAGFVDPQSVASTDGAPESLDRSEFEAVALERLGEVLAVTVATAVSADGAERSFTVYVSRSTVTLLVPEEREGQTRVALQPVSGQTLQGTLAALVNSAA</sequence>
<evidence type="ECO:0000313" key="1">
    <source>
        <dbReference type="EMBL" id="MEA5453599.1"/>
    </source>
</evidence>
<organism evidence="1 2">
    <name type="scientific">Sinomonas terricola</name>
    <dbReference type="NCBI Taxonomy" id="3110330"/>
    <lineage>
        <taxon>Bacteria</taxon>
        <taxon>Bacillati</taxon>
        <taxon>Actinomycetota</taxon>
        <taxon>Actinomycetes</taxon>
        <taxon>Micrococcales</taxon>
        <taxon>Micrococcaceae</taxon>
        <taxon>Sinomonas</taxon>
    </lineage>
</organism>
<evidence type="ECO:0000313" key="2">
    <source>
        <dbReference type="Proteomes" id="UP001304769"/>
    </source>
</evidence>
<name>A0ABU5T259_9MICC</name>
<keyword evidence="2" id="KW-1185">Reference proteome</keyword>
<dbReference type="EMBL" id="JAYGGQ010000001">
    <property type="protein sequence ID" value="MEA5453599.1"/>
    <property type="molecule type" value="Genomic_DNA"/>
</dbReference>
<protein>
    <recommendedName>
        <fullName evidence="3">ESX secretion-associated protein EspG</fullName>
    </recommendedName>
</protein>
<dbReference type="RefSeq" id="WP_323277352.1">
    <property type="nucleotide sequence ID" value="NZ_JAYGGQ010000001.1"/>
</dbReference>
<comment type="caution">
    <text evidence="1">The sequence shown here is derived from an EMBL/GenBank/DDBJ whole genome shotgun (WGS) entry which is preliminary data.</text>
</comment>
<evidence type="ECO:0008006" key="3">
    <source>
        <dbReference type="Google" id="ProtNLM"/>
    </source>
</evidence>
<dbReference type="Proteomes" id="UP001304769">
    <property type="component" value="Unassembled WGS sequence"/>
</dbReference>
<reference evidence="1 2" key="1">
    <citation type="submission" date="2023-12" db="EMBL/GenBank/DDBJ databases">
        <title>Sinomonas terricola sp. nov, isolated from litchi orchard soil in Guangdong, PR China.</title>
        <authorList>
            <person name="Jiaxin W."/>
            <person name="Yang Z."/>
            <person name="Honghui Z."/>
        </authorList>
    </citation>
    <scope>NUCLEOTIDE SEQUENCE [LARGE SCALE GENOMIC DNA]</scope>
    <source>
        <strain evidence="1 2">JGH33</strain>
    </source>
</reference>